<sequence>MESEEDLGLHRCPRRLSRGSGVGFAEFEMDSFSEGESRKSPVESLDDRMDESSVEDLKTRNSEDIVTTVLHAEDDPSLNALTFRTWFIGIGLGIFGAIVDTMYHFRPLTLDISKVFLALAAYVIGTFMERSIPRGGFIGRWLNPHPFNSKEHAAIIVMASASTQVALAVQVIAVQRLYYNNAPSTALSILIVISSQCLGYGFAGLLRRVLVYPSKMFWPVLLPVNTLLETFHQNHQEAKPRRRFLYWVFAAIFVWQVLPEYVMPILTGVSVFCLANQNNLVFTTIFGGTNANEGLGLLSLGLDWQLITSQPLWYPLQTLTNNFIGYIICIVLFAGVYYGNVWRARDFPFLSQLLFSGTSEDSDYVLYNETAILNQQNSLNSAVLERQGTPYFSGTYATSILTNNLYITSTIVHLLLWNWNDMKKVWAFLHPENPRRLISLKFWTSNPEVVDHEEVDNNAHYQFMRAYKECPNWWYAATLVISTIIGLVCIYAAKTTLPWYGFLVSILVASICTLFFGAQAALTGYQGNVQPLMQLLGGYIHPSQPTANLYFTLFGQGTVIQGINLTQNLKLGQYAKLPPRITFTAQLAGTIVGSIISYIVMTEITKDQRAILLSPRGTPVWSGHNTQKLQAQTTAFGTLSTALFTHGSRYAALPLSLLIGLALPLPTYVLGRHLHRAFALLNTPLVLAYAGILAAAPASSAMLAYFAAGFGSQFWLRRHRPGWFVRHNYLAAAALEGGAQAVGLVVAFAFKGAGGAEVRVPAYWGNNQGGNADRLAAYKEAFKKVR</sequence>
<evidence type="ECO:0000313" key="1">
    <source>
        <dbReference type="EMBL" id="GME29042.1"/>
    </source>
</evidence>
<dbReference type="Proteomes" id="UP001165186">
    <property type="component" value="Unassembled WGS sequence"/>
</dbReference>
<protein>
    <submittedName>
        <fullName evidence="1">Oligopeptide transporter OPT superfamily</fullName>
    </submittedName>
</protein>
<keyword evidence="2" id="KW-1185">Reference proteome</keyword>
<evidence type="ECO:0000313" key="2">
    <source>
        <dbReference type="Proteomes" id="UP001165186"/>
    </source>
</evidence>
<organism evidence="1 2">
    <name type="scientific">Neofusicoccum parvum</name>
    <dbReference type="NCBI Taxonomy" id="310453"/>
    <lineage>
        <taxon>Eukaryota</taxon>
        <taxon>Fungi</taxon>
        <taxon>Dikarya</taxon>
        <taxon>Ascomycota</taxon>
        <taxon>Pezizomycotina</taxon>
        <taxon>Dothideomycetes</taxon>
        <taxon>Dothideomycetes incertae sedis</taxon>
        <taxon>Botryosphaeriales</taxon>
        <taxon>Botryosphaeriaceae</taxon>
        <taxon>Neofusicoccum</taxon>
    </lineage>
</organism>
<reference evidence="1" key="1">
    <citation type="submission" date="2024-09" db="EMBL/GenBank/DDBJ databases">
        <title>Draft Genome Sequences of Neofusicoccum parvum.</title>
        <authorList>
            <person name="Ashida A."/>
            <person name="Camagna M."/>
            <person name="Tanaka A."/>
            <person name="Takemoto D."/>
        </authorList>
    </citation>
    <scope>NUCLEOTIDE SEQUENCE</scope>
    <source>
        <strain evidence="1">PPO83</strain>
    </source>
</reference>
<accession>A0ACB5S8F5</accession>
<gene>
    <name evidence="1" type="primary">g4297</name>
    <name evidence="1" type="ORF">NpPPO83_00004297</name>
</gene>
<comment type="caution">
    <text evidence="1">The sequence shown here is derived from an EMBL/GenBank/DDBJ whole genome shotgun (WGS) entry which is preliminary data.</text>
</comment>
<name>A0ACB5S8F5_9PEZI</name>
<dbReference type="EMBL" id="BSXG01000055">
    <property type="protein sequence ID" value="GME29042.1"/>
    <property type="molecule type" value="Genomic_DNA"/>
</dbReference>
<proteinExistence type="predicted"/>